<dbReference type="InterPro" id="IPR011234">
    <property type="entry name" value="Fumarylacetoacetase-like_C"/>
</dbReference>
<dbReference type="NCBIfam" id="TIGR01266">
    <property type="entry name" value="fum_ac_acetase"/>
    <property type="match status" value="1"/>
</dbReference>
<dbReference type="GO" id="GO:0046872">
    <property type="term" value="F:metal ion binding"/>
    <property type="evidence" value="ECO:0007669"/>
    <property type="project" value="UniProtKB-UniRule"/>
</dbReference>
<dbReference type="GeneID" id="25280187"/>
<keyword evidence="17" id="KW-1185">Reference proteome</keyword>
<dbReference type="Proteomes" id="UP000027920">
    <property type="component" value="Unassembled WGS sequence"/>
</dbReference>
<dbReference type="VEuPathDB" id="FungiDB:A1O9_05261"/>
<dbReference type="GO" id="GO:0004334">
    <property type="term" value="F:fumarylacetoacetase activity"/>
    <property type="evidence" value="ECO:0007669"/>
    <property type="project" value="UniProtKB-UniRule"/>
</dbReference>
<dbReference type="InterPro" id="IPR005959">
    <property type="entry name" value="Fumarylacetoacetase"/>
</dbReference>
<feature type="active site" description="Proton acceptor" evidence="10">
    <location>
        <position position="136"/>
    </location>
</feature>
<comment type="similarity">
    <text evidence="2 13">Belongs to the FAH family.</text>
</comment>
<feature type="binding site" evidence="11">
    <location>
        <position position="243"/>
    </location>
    <ligand>
        <name>substrate</name>
    </ligand>
</feature>
<feature type="binding site" evidence="12">
    <location>
        <position position="236"/>
    </location>
    <ligand>
        <name>Ca(2+)</name>
        <dbReference type="ChEBI" id="CHEBI:29108"/>
    </ligand>
</feature>
<dbReference type="STRING" id="1182545.A0A072PB82"/>
<dbReference type="Pfam" id="PF09298">
    <property type="entry name" value="FAA_hydrolase_N"/>
    <property type="match status" value="1"/>
</dbReference>
<keyword evidence="8 13" id="KW-0828">Tyrosine catabolism</keyword>
<dbReference type="UniPathway" id="UPA00139">
    <property type="reaction ID" value="UER00341"/>
</dbReference>
<dbReference type="InterPro" id="IPR015377">
    <property type="entry name" value="Fumarylacetoacetase_N"/>
</dbReference>
<keyword evidence="9 13" id="KW-0585">Phenylalanine catabolism</keyword>
<evidence type="ECO:0000256" key="13">
    <source>
        <dbReference type="RuleBase" id="RU366008"/>
    </source>
</evidence>
<dbReference type="AlphaFoldDB" id="A0A072PB82"/>
<dbReference type="EMBL" id="AMGV01000004">
    <property type="protein sequence ID" value="KEF57344.1"/>
    <property type="molecule type" value="Genomic_DNA"/>
</dbReference>
<evidence type="ECO:0000256" key="11">
    <source>
        <dbReference type="PIRSR" id="PIRSR605959-2"/>
    </source>
</evidence>
<keyword evidence="4 12" id="KW-0479">Metal-binding</keyword>
<evidence type="ECO:0000256" key="3">
    <source>
        <dbReference type="ARBA" id="ARBA00012094"/>
    </source>
</evidence>
<evidence type="ECO:0000256" key="5">
    <source>
        <dbReference type="ARBA" id="ARBA00022801"/>
    </source>
</evidence>
<reference evidence="16 17" key="1">
    <citation type="submission" date="2013-03" db="EMBL/GenBank/DDBJ databases">
        <title>The Genome Sequence of Exophiala aquamarina CBS 119918.</title>
        <authorList>
            <consortium name="The Broad Institute Genomics Platform"/>
            <person name="Cuomo C."/>
            <person name="de Hoog S."/>
            <person name="Gorbushina A."/>
            <person name="Walker B."/>
            <person name="Young S.K."/>
            <person name="Zeng Q."/>
            <person name="Gargeya S."/>
            <person name="Fitzgerald M."/>
            <person name="Haas B."/>
            <person name="Abouelleil A."/>
            <person name="Allen A.W."/>
            <person name="Alvarado L."/>
            <person name="Arachchi H.M."/>
            <person name="Berlin A.M."/>
            <person name="Chapman S.B."/>
            <person name="Gainer-Dewar J."/>
            <person name="Goldberg J."/>
            <person name="Griggs A."/>
            <person name="Gujja S."/>
            <person name="Hansen M."/>
            <person name="Howarth C."/>
            <person name="Imamovic A."/>
            <person name="Ireland A."/>
            <person name="Larimer J."/>
            <person name="McCowan C."/>
            <person name="Murphy C."/>
            <person name="Pearson M."/>
            <person name="Poon T.W."/>
            <person name="Priest M."/>
            <person name="Roberts A."/>
            <person name="Saif S."/>
            <person name="Shea T."/>
            <person name="Sisk P."/>
            <person name="Sykes S."/>
            <person name="Wortman J."/>
            <person name="Nusbaum C."/>
            <person name="Birren B."/>
        </authorList>
    </citation>
    <scope>NUCLEOTIDE SEQUENCE [LARGE SCALE GENOMIC DNA]</scope>
    <source>
        <strain evidence="16 17">CBS 119918</strain>
    </source>
</reference>
<accession>A0A072PB82</accession>
<evidence type="ECO:0000256" key="9">
    <source>
        <dbReference type="ARBA" id="ARBA00023232"/>
    </source>
</evidence>
<keyword evidence="5 13" id="KW-0378">Hydrolase</keyword>
<dbReference type="GO" id="GO:0006572">
    <property type="term" value="P:L-tyrosine catabolic process"/>
    <property type="evidence" value="ECO:0007669"/>
    <property type="project" value="UniProtKB-UniRule"/>
</dbReference>
<gene>
    <name evidence="16" type="ORF">A1O9_05261</name>
</gene>
<evidence type="ECO:0000256" key="8">
    <source>
        <dbReference type="ARBA" id="ARBA00022878"/>
    </source>
</evidence>
<evidence type="ECO:0000259" key="15">
    <source>
        <dbReference type="Pfam" id="PF09298"/>
    </source>
</evidence>
<dbReference type="GO" id="GO:1902000">
    <property type="term" value="P:homogentisate catabolic process"/>
    <property type="evidence" value="ECO:0007669"/>
    <property type="project" value="TreeGrafter"/>
</dbReference>
<dbReference type="EC" id="3.7.1.2" evidence="3 13"/>
<dbReference type="InterPro" id="IPR036663">
    <property type="entry name" value="Fumarylacetoacetase_C_sf"/>
</dbReference>
<dbReference type="RefSeq" id="XP_013259934.1">
    <property type="nucleotide sequence ID" value="XM_013404480.1"/>
</dbReference>
<sequence length="425" mass="46609">MGSWIEVSKDSDFSLQNLPYGIFSTNGTGPRIGVAIGEHVLDLKVLAQDEVFADLKFDATTLEQTTLNAYAALRRGVHRAVRSRVQQILQKETQYGDVLRDNEERRKRALTPLSSVTMHLPMAIGDYTDFFVGLHHAVNCANVIAPGKGIEGLCPAFFHLPVAYHGRASSVVPSGTKIRRPNGQMKVDDKVIYGPCQKLDFEIEFAAFISHGNELGSPIPVDEAEDHIFGFVLLNDLSARDIQAFEATIMGPFQGKNFGTSISPWIVPFDALEPFRTAPKEPRQLAQYLTEKKTESAYNLPIRASLEVDSQKYHMVEGNTNNVIFSFAQMIAHHTRGGCPLRTGDLIGTGTVSGPEREQIACLLELSLVEKEGTEFAALDASIGTVRRTFLEDGDVVEFTAQAKSSEGNVGFGHCRGQILPALES</sequence>
<evidence type="ECO:0000256" key="4">
    <source>
        <dbReference type="ARBA" id="ARBA00022723"/>
    </source>
</evidence>
<evidence type="ECO:0000313" key="17">
    <source>
        <dbReference type="Proteomes" id="UP000027920"/>
    </source>
</evidence>
<dbReference type="PANTHER" id="PTHR43069">
    <property type="entry name" value="FUMARYLACETOACETASE"/>
    <property type="match status" value="1"/>
</dbReference>
<feature type="binding site" evidence="12">
    <location>
        <position position="204"/>
    </location>
    <ligand>
        <name>Ca(2+)</name>
        <dbReference type="ChEBI" id="CHEBI:29108"/>
    </ligand>
</feature>
<dbReference type="HOGENOM" id="CLU_026207_2_0_1"/>
<evidence type="ECO:0000313" key="16">
    <source>
        <dbReference type="EMBL" id="KEF57344.1"/>
    </source>
</evidence>
<proteinExistence type="inferred from homology"/>
<keyword evidence="6 12" id="KW-0106">Calcium</keyword>
<evidence type="ECO:0000256" key="1">
    <source>
        <dbReference type="ARBA" id="ARBA00004782"/>
    </source>
</evidence>
<feature type="binding site" evidence="11">
    <location>
        <position position="131"/>
    </location>
    <ligand>
        <name>substrate</name>
    </ligand>
</feature>
<dbReference type="InterPro" id="IPR036462">
    <property type="entry name" value="Fumarylacetoacetase_N_sf"/>
</dbReference>
<organism evidence="16 17">
    <name type="scientific">Exophiala aquamarina CBS 119918</name>
    <dbReference type="NCBI Taxonomy" id="1182545"/>
    <lineage>
        <taxon>Eukaryota</taxon>
        <taxon>Fungi</taxon>
        <taxon>Dikarya</taxon>
        <taxon>Ascomycota</taxon>
        <taxon>Pezizomycotina</taxon>
        <taxon>Eurotiomycetes</taxon>
        <taxon>Chaetothyriomycetidae</taxon>
        <taxon>Chaetothyriales</taxon>
        <taxon>Herpotrichiellaceae</taxon>
        <taxon>Exophiala</taxon>
    </lineage>
</organism>
<protein>
    <recommendedName>
        <fullName evidence="3 13">Fumarylacetoacetase</fullName>
        <ecNumber evidence="3 13">3.7.1.2</ecNumber>
    </recommendedName>
    <alternativeName>
        <fullName evidence="13">Fumarylacetoacetate hydrolase</fullName>
    </alternativeName>
</protein>
<evidence type="ECO:0000256" key="7">
    <source>
        <dbReference type="ARBA" id="ARBA00022842"/>
    </source>
</evidence>
<keyword evidence="7 12" id="KW-0460">Magnesium</keyword>
<feature type="binding site" evidence="11">
    <location>
        <position position="351"/>
    </location>
    <ligand>
        <name>substrate</name>
    </ligand>
</feature>
<dbReference type="GO" id="GO:0006559">
    <property type="term" value="P:L-phenylalanine catabolic process"/>
    <property type="evidence" value="ECO:0007669"/>
    <property type="project" value="UniProtKB-UniRule"/>
</dbReference>
<feature type="binding site" evidence="12">
    <location>
        <position position="236"/>
    </location>
    <ligand>
        <name>Mg(2+)</name>
        <dbReference type="ChEBI" id="CHEBI:18420"/>
    </ligand>
</feature>
<comment type="cofactor">
    <cofactor evidence="13">
        <name>Mg(2+)</name>
        <dbReference type="ChEBI" id="CHEBI:18420"/>
    </cofactor>
    <cofactor evidence="13">
        <name>Ca(2+)</name>
        <dbReference type="ChEBI" id="CHEBI:29108"/>
    </cofactor>
</comment>
<dbReference type="Pfam" id="PF01557">
    <property type="entry name" value="FAA_hydrolase"/>
    <property type="match status" value="1"/>
</dbReference>
<name>A0A072PB82_9EURO</name>
<dbReference type="SUPFAM" id="SSF56529">
    <property type="entry name" value="FAH"/>
    <property type="match status" value="1"/>
</dbReference>
<evidence type="ECO:0000256" key="6">
    <source>
        <dbReference type="ARBA" id="ARBA00022837"/>
    </source>
</evidence>
<dbReference type="Gene3D" id="2.30.30.230">
    <property type="entry name" value="Fumarylacetoacetase, N-terminal domain"/>
    <property type="match status" value="1"/>
</dbReference>
<evidence type="ECO:0000256" key="12">
    <source>
        <dbReference type="PIRSR" id="PIRSR605959-3"/>
    </source>
</evidence>
<dbReference type="SUPFAM" id="SSF63433">
    <property type="entry name" value="Fumarylacetoacetate hydrolase, FAH, N-terminal domain"/>
    <property type="match status" value="1"/>
</dbReference>
<dbReference type="PANTHER" id="PTHR43069:SF2">
    <property type="entry name" value="FUMARYLACETOACETASE"/>
    <property type="match status" value="1"/>
</dbReference>
<comment type="pathway">
    <text evidence="1 13">Amino-acid degradation; L-phenylalanine degradation; acetoacetate and fumarate from L-phenylalanine: step 6/6.</text>
</comment>
<feature type="binding site" evidence="12">
    <location>
        <position position="260"/>
    </location>
    <ligand>
        <name>Mg(2+)</name>
        <dbReference type="ChEBI" id="CHEBI:18420"/>
    </ligand>
</feature>
<evidence type="ECO:0000259" key="14">
    <source>
        <dbReference type="Pfam" id="PF01557"/>
    </source>
</evidence>
<evidence type="ECO:0000256" key="2">
    <source>
        <dbReference type="ARBA" id="ARBA00010211"/>
    </source>
</evidence>
<feature type="binding site" evidence="12">
    <location>
        <position position="129"/>
    </location>
    <ligand>
        <name>Ca(2+)</name>
        <dbReference type="ChEBI" id="CHEBI:29108"/>
    </ligand>
</feature>
<evidence type="ECO:0000256" key="10">
    <source>
        <dbReference type="PIRSR" id="PIRSR605959-1"/>
    </source>
</evidence>
<feature type="binding site" evidence="12">
    <location>
        <position position="256"/>
    </location>
    <ligand>
        <name>Mg(2+)</name>
        <dbReference type="ChEBI" id="CHEBI:18420"/>
    </ligand>
</feature>
<dbReference type="OrthoDB" id="9971669at2759"/>
<feature type="domain" description="Fumarylacetoacetase N-terminal" evidence="15">
    <location>
        <begin position="16"/>
        <end position="121"/>
    </location>
</feature>
<comment type="catalytic activity">
    <reaction evidence="13">
        <text>4-fumarylacetoacetate + H2O = acetoacetate + fumarate + H(+)</text>
        <dbReference type="Rhea" id="RHEA:10244"/>
        <dbReference type="ChEBI" id="CHEBI:13705"/>
        <dbReference type="ChEBI" id="CHEBI:15377"/>
        <dbReference type="ChEBI" id="CHEBI:15378"/>
        <dbReference type="ChEBI" id="CHEBI:18034"/>
        <dbReference type="ChEBI" id="CHEBI:29806"/>
        <dbReference type="EC" id="3.7.1.2"/>
    </reaction>
</comment>
<feature type="domain" description="Fumarylacetoacetase-like C-terminal" evidence="14">
    <location>
        <begin position="160"/>
        <end position="417"/>
    </location>
</feature>
<comment type="caution">
    <text evidence="16">The sequence shown here is derived from an EMBL/GenBank/DDBJ whole genome shotgun (WGS) entry which is preliminary data.</text>
</comment>
<feature type="binding site" evidence="12">
    <location>
        <position position="202"/>
    </location>
    <ligand>
        <name>Ca(2+)</name>
        <dbReference type="ChEBI" id="CHEBI:29108"/>
    </ligand>
</feature>
<dbReference type="Gene3D" id="3.90.850.10">
    <property type="entry name" value="Fumarylacetoacetase-like, C-terminal domain"/>
    <property type="match status" value="1"/>
</dbReference>